<evidence type="ECO:0000256" key="1">
    <source>
        <dbReference type="SAM" id="Coils"/>
    </source>
</evidence>
<reference evidence="4" key="1">
    <citation type="submission" date="2022-11" db="UniProtKB">
        <authorList>
            <consortium name="WormBaseParasite"/>
        </authorList>
    </citation>
    <scope>IDENTIFICATION</scope>
</reference>
<dbReference type="GO" id="GO:0098837">
    <property type="term" value="C:postsynaptic recycling endosome"/>
    <property type="evidence" value="ECO:0007669"/>
    <property type="project" value="TreeGrafter"/>
</dbReference>
<dbReference type="WBParaSite" id="PgB11_g015_t01">
    <property type="protein sequence ID" value="PgB11_g015_t01"/>
    <property type="gene ID" value="PgB11_g015"/>
</dbReference>
<dbReference type="PANTHER" id="PTHR18978">
    <property type="entry name" value="GRIP-1 ASSOCIATED PROTEIN 1"/>
    <property type="match status" value="1"/>
</dbReference>
<keyword evidence="1" id="KW-0175">Coiled coil</keyword>
<dbReference type="Gene3D" id="1.10.287.1490">
    <property type="match status" value="1"/>
</dbReference>
<dbReference type="GO" id="GO:0098978">
    <property type="term" value="C:glutamatergic synapse"/>
    <property type="evidence" value="ECO:0007669"/>
    <property type="project" value="TreeGrafter"/>
</dbReference>
<dbReference type="GO" id="GO:0099158">
    <property type="term" value="P:regulation of recycling endosome localization within postsynapse"/>
    <property type="evidence" value="ECO:0007669"/>
    <property type="project" value="TreeGrafter"/>
</dbReference>
<keyword evidence="3" id="KW-1185">Reference proteome</keyword>
<dbReference type="AlphaFoldDB" id="A0A914ZPE6"/>
<protein>
    <submittedName>
        <fullName evidence="4">GRIP1-associated protein 1</fullName>
    </submittedName>
</protein>
<dbReference type="GO" id="GO:0099152">
    <property type="term" value="P:regulation of neurotransmitter receptor transport, endosome to postsynaptic membrane"/>
    <property type="evidence" value="ECO:0007669"/>
    <property type="project" value="TreeGrafter"/>
</dbReference>
<dbReference type="GO" id="GO:1905244">
    <property type="term" value="P:regulation of modification of synaptic structure"/>
    <property type="evidence" value="ECO:0007669"/>
    <property type="project" value="TreeGrafter"/>
</dbReference>
<accession>A0A914ZPE6</accession>
<dbReference type="PANTHER" id="PTHR18978:SF1">
    <property type="entry name" value="GRIP1-ASSOCIATED PROTEIN 1"/>
    <property type="match status" value="1"/>
</dbReference>
<evidence type="ECO:0000313" key="3">
    <source>
        <dbReference type="Proteomes" id="UP000887569"/>
    </source>
</evidence>
<dbReference type="GO" id="GO:0098998">
    <property type="term" value="C:extrinsic component of postsynaptic early endosome membrane"/>
    <property type="evidence" value="ECO:0007669"/>
    <property type="project" value="TreeGrafter"/>
</dbReference>
<proteinExistence type="predicted"/>
<evidence type="ECO:0000256" key="2">
    <source>
        <dbReference type="SAM" id="MobiDB-lite"/>
    </source>
</evidence>
<name>A0A914ZPE6_PARUN</name>
<feature type="compositionally biased region" description="Basic and acidic residues" evidence="2">
    <location>
        <begin position="314"/>
        <end position="325"/>
    </location>
</feature>
<sequence>AGIIAEKDALISGIEELKEDLIAAKRNYDEQIAETKKQLVDVSTRLQDSLRCNQDLETSLRTKNEEIALLNASLRDAQQKVESIDADRALIQSLHKEVEEMRAQRDEWEKTRSEETAKCSQLTDEVSTLRANLQHSEVSWKKSSDKLRSERDELINEREELLKRATRMESMRRELDECHTELSELREKLQQTNAALDTANRAKEELLSQLAELQCSLQVAIDEKEMAMRRSEENSKLLNEQLFAKQQKLEELARTNEAEIFVVTSELKSANSDLEMKIKENEEKLKAKDQEMKIALKKQSSMVRELRRQVLQEKKRAEQAERQLDEVLGGGRHFRVGGSPSSSDHARSSAEPASSVCSWAFIADSDANSVHTLDGEESSCSASVLESDNAELIAKLALLQKKHSETIDHLSMLEEENILLRKEISEKNELIAEWIRSRPLTGDSQSSAASPSMRLRRVFDMVRVDESAADIRDMNRRLQRMLEETLSKNLLLQKDMELLLKKRDDK</sequence>
<dbReference type="InterPro" id="IPR026204">
    <property type="entry name" value="GRIPAP1"/>
</dbReference>
<organism evidence="3 4">
    <name type="scientific">Parascaris univalens</name>
    <name type="common">Nematode worm</name>
    <dbReference type="NCBI Taxonomy" id="6257"/>
    <lineage>
        <taxon>Eukaryota</taxon>
        <taxon>Metazoa</taxon>
        <taxon>Ecdysozoa</taxon>
        <taxon>Nematoda</taxon>
        <taxon>Chromadorea</taxon>
        <taxon>Rhabditida</taxon>
        <taxon>Spirurina</taxon>
        <taxon>Ascaridomorpha</taxon>
        <taxon>Ascaridoidea</taxon>
        <taxon>Ascarididae</taxon>
        <taxon>Parascaris</taxon>
    </lineage>
</organism>
<dbReference type="Proteomes" id="UP000887569">
    <property type="component" value="Unplaced"/>
</dbReference>
<evidence type="ECO:0000313" key="4">
    <source>
        <dbReference type="WBParaSite" id="PgB11_g015_t01"/>
    </source>
</evidence>
<feature type="coiled-coil region" evidence="1">
    <location>
        <begin position="382"/>
        <end position="433"/>
    </location>
</feature>
<feature type="region of interest" description="Disordered" evidence="2">
    <location>
        <begin position="314"/>
        <end position="349"/>
    </location>
</feature>
<dbReference type="GO" id="GO:0098887">
    <property type="term" value="P:neurotransmitter receptor transport, endosome to postsynaptic membrane"/>
    <property type="evidence" value="ECO:0007669"/>
    <property type="project" value="TreeGrafter"/>
</dbReference>